<sequence length="86" mass="8941">MSVRGARSSARATVFGACILLAGGAAHAQACAPRDPEAVASTLRAMFAGVVGANERQFTALFTPDAYLFDGGKRFSPLEIRALIAK</sequence>
<gene>
    <name evidence="2" type="ORF">R2363_00035</name>
</gene>
<feature type="chain" id="PRO_5046236431" description="SnoaL-like domain-containing protein" evidence="1">
    <location>
        <begin position="29"/>
        <end position="86"/>
    </location>
</feature>
<evidence type="ECO:0000313" key="3">
    <source>
        <dbReference type="Proteomes" id="UP001278571"/>
    </source>
</evidence>
<evidence type="ECO:0000313" key="2">
    <source>
        <dbReference type="EMBL" id="MDX2290588.1"/>
    </source>
</evidence>
<evidence type="ECO:0000256" key="1">
    <source>
        <dbReference type="SAM" id="SignalP"/>
    </source>
</evidence>
<keyword evidence="1" id="KW-0732">Signal</keyword>
<comment type="caution">
    <text evidence="2">The sequence shown here is derived from an EMBL/GenBank/DDBJ whole genome shotgun (WGS) entry which is preliminary data.</text>
</comment>
<name>A0ABU4JYR4_9ACTN</name>
<dbReference type="EMBL" id="JAWJZF010000008">
    <property type="protein sequence ID" value="MDX2290588.1"/>
    <property type="molecule type" value="Genomic_DNA"/>
</dbReference>
<accession>A0ABU4JYR4</accession>
<dbReference type="RefSeq" id="WP_319007221.1">
    <property type="nucleotide sequence ID" value="NZ_JAWJZF010000008.1"/>
</dbReference>
<reference evidence="2 3" key="1">
    <citation type="submission" date="2023-10" db="EMBL/GenBank/DDBJ databases">
        <authorList>
            <person name="Wang X.X."/>
        </authorList>
    </citation>
    <scope>NUCLEOTIDE SEQUENCE [LARGE SCALE GENOMIC DNA]</scope>
    <source>
        <strain evidence="2 3">NBRC 12816</strain>
    </source>
</reference>
<keyword evidence="3" id="KW-1185">Reference proteome</keyword>
<feature type="non-terminal residue" evidence="2">
    <location>
        <position position="86"/>
    </location>
</feature>
<organism evidence="2 3">
    <name type="scientific">Streptomyces roseolus</name>
    <dbReference type="NCBI Taxonomy" id="67358"/>
    <lineage>
        <taxon>Bacteria</taxon>
        <taxon>Bacillati</taxon>
        <taxon>Actinomycetota</taxon>
        <taxon>Actinomycetes</taxon>
        <taxon>Kitasatosporales</taxon>
        <taxon>Streptomycetaceae</taxon>
        <taxon>Streptomyces</taxon>
    </lineage>
</organism>
<feature type="signal peptide" evidence="1">
    <location>
        <begin position="1"/>
        <end position="28"/>
    </location>
</feature>
<dbReference type="Proteomes" id="UP001278571">
    <property type="component" value="Unassembled WGS sequence"/>
</dbReference>
<evidence type="ECO:0008006" key="4">
    <source>
        <dbReference type="Google" id="ProtNLM"/>
    </source>
</evidence>
<protein>
    <recommendedName>
        <fullName evidence="4">SnoaL-like domain-containing protein</fullName>
    </recommendedName>
</protein>
<proteinExistence type="predicted"/>